<dbReference type="InterPro" id="IPR002013">
    <property type="entry name" value="SAC_dom"/>
</dbReference>
<dbReference type="SUPFAM" id="SSF56219">
    <property type="entry name" value="DNase I-like"/>
    <property type="match status" value="1"/>
</dbReference>
<name>C3YX23_BRAFL</name>
<dbReference type="InterPro" id="IPR036691">
    <property type="entry name" value="Endo/exonu/phosph_ase_sf"/>
</dbReference>
<dbReference type="SMART" id="SM01165">
    <property type="entry name" value="DUF1866"/>
    <property type="match status" value="1"/>
</dbReference>
<dbReference type="InterPro" id="IPR012677">
    <property type="entry name" value="Nucleotide-bd_a/b_plait_sf"/>
</dbReference>
<dbReference type="PANTHER" id="PTHR11200:SF257">
    <property type="entry name" value="PHOSPHOINOSITIDE 5-PHOSPHATASE"/>
    <property type="match status" value="1"/>
</dbReference>
<dbReference type="GO" id="GO:0004439">
    <property type="term" value="F:phosphatidylinositol-4,5-bisphosphate 5-phosphatase activity"/>
    <property type="evidence" value="ECO:0007669"/>
    <property type="project" value="UniProtKB-EC"/>
</dbReference>
<gene>
    <name evidence="7" type="ORF">BRAFLDRAFT_62034</name>
</gene>
<dbReference type="PROSITE" id="PS50275">
    <property type="entry name" value="SAC"/>
    <property type="match status" value="1"/>
</dbReference>
<dbReference type="FunFam" id="3.60.10.10:FF:000003">
    <property type="entry name" value="Synaptojanin-1 isoform 1"/>
    <property type="match status" value="1"/>
</dbReference>
<dbReference type="EC" id="3.1.3.36" evidence="4"/>
<organism>
    <name type="scientific">Branchiostoma floridae</name>
    <name type="common">Florida lancelet</name>
    <name type="synonym">Amphioxus</name>
    <dbReference type="NCBI Taxonomy" id="7739"/>
    <lineage>
        <taxon>Eukaryota</taxon>
        <taxon>Metazoa</taxon>
        <taxon>Chordata</taxon>
        <taxon>Cephalochordata</taxon>
        <taxon>Leptocardii</taxon>
        <taxon>Amphioxiformes</taxon>
        <taxon>Branchiostomatidae</taxon>
        <taxon>Branchiostoma</taxon>
    </lineage>
</organism>
<evidence type="ECO:0000313" key="7">
    <source>
        <dbReference type="EMBL" id="EEN55041.1"/>
    </source>
</evidence>
<evidence type="ECO:0000259" key="6">
    <source>
        <dbReference type="PROSITE" id="PS50275"/>
    </source>
</evidence>
<dbReference type="SMART" id="SM00128">
    <property type="entry name" value="IPPc"/>
    <property type="match status" value="1"/>
</dbReference>
<dbReference type="GO" id="GO:0046856">
    <property type="term" value="P:phosphatidylinositol dephosphorylation"/>
    <property type="evidence" value="ECO:0007669"/>
    <property type="project" value="InterPro"/>
</dbReference>
<reference evidence="7" key="1">
    <citation type="journal article" date="2008" name="Nature">
        <title>The amphioxus genome and the evolution of the chordate karyotype.</title>
        <authorList>
            <consortium name="US DOE Joint Genome Institute (JGI-PGF)"/>
            <person name="Putnam N.H."/>
            <person name="Butts T."/>
            <person name="Ferrier D.E.K."/>
            <person name="Furlong R.F."/>
            <person name="Hellsten U."/>
            <person name="Kawashima T."/>
            <person name="Robinson-Rechavi M."/>
            <person name="Shoguchi E."/>
            <person name="Terry A."/>
            <person name="Yu J.-K."/>
            <person name="Benito-Gutierrez E.L."/>
            <person name="Dubchak I."/>
            <person name="Garcia-Fernandez J."/>
            <person name="Gibson-Brown J.J."/>
            <person name="Grigoriev I.V."/>
            <person name="Horton A.C."/>
            <person name="de Jong P.J."/>
            <person name="Jurka J."/>
            <person name="Kapitonov V.V."/>
            <person name="Kohara Y."/>
            <person name="Kuroki Y."/>
            <person name="Lindquist E."/>
            <person name="Lucas S."/>
            <person name="Osoegawa K."/>
            <person name="Pennacchio L.A."/>
            <person name="Salamov A.A."/>
            <person name="Satou Y."/>
            <person name="Sauka-Spengler T."/>
            <person name="Schmutz J."/>
            <person name="Shin-I T."/>
            <person name="Toyoda A."/>
            <person name="Bronner-Fraser M."/>
            <person name="Fujiyama A."/>
            <person name="Holland L.Z."/>
            <person name="Holland P.W.H."/>
            <person name="Satoh N."/>
            <person name="Rokhsar D.S."/>
        </authorList>
    </citation>
    <scope>NUCLEOTIDE SEQUENCE [LARGE SCALE GENOMIC DNA]</scope>
    <source>
        <strain evidence="7">S238N-H82</strain>
        <tissue evidence="7">Testes</tissue>
    </source>
</reference>
<dbReference type="EMBL" id="GG666562">
    <property type="protein sequence ID" value="EEN55041.1"/>
    <property type="molecule type" value="Genomic_DNA"/>
</dbReference>
<accession>C3YX23</accession>
<proteinExistence type="inferred from homology"/>
<evidence type="ECO:0000256" key="2">
    <source>
        <dbReference type="ARBA" id="ARBA00008943"/>
    </source>
</evidence>
<evidence type="ECO:0000256" key="4">
    <source>
        <dbReference type="ARBA" id="ARBA00013044"/>
    </source>
</evidence>
<dbReference type="InterPro" id="IPR000300">
    <property type="entry name" value="IPPc"/>
</dbReference>
<evidence type="ECO:0000256" key="5">
    <source>
        <dbReference type="ARBA" id="ARBA00022801"/>
    </source>
</evidence>
<dbReference type="Gene3D" id="3.30.70.330">
    <property type="match status" value="1"/>
</dbReference>
<dbReference type="AlphaFoldDB" id="C3YX23"/>
<comment type="catalytic activity">
    <reaction evidence="1">
        <text>a 1,2-diacyl-sn-glycero-3-phospho-(1D-myo-inositol-4,5-bisphosphate) + H2O = a 1,2-diacyl-sn-glycero-3-phospho-(1D-myo-inositol 4-phosphate) + phosphate</text>
        <dbReference type="Rhea" id="RHEA:22764"/>
        <dbReference type="ChEBI" id="CHEBI:15377"/>
        <dbReference type="ChEBI" id="CHEBI:43474"/>
        <dbReference type="ChEBI" id="CHEBI:58178"/>
        <dbReference type="ChEBI" id="CHEBI:58456"/>
        <dbReference type="EC" id="3.1.3.36"/>
    </reaction>
</comment>
<dbReference type="InterPro" id="IPR046985">
    <property type="entry name" value="IP5"/>
</dbReference>
<dbReference type="eggNOG" id="KOG0566">
    <property type="taxonomic scope" value="Eukaryota"/>
</dbReference>
<evidence type="ECO:0000256" key="3">
    <source>
        <dbReference type="ARBA" id="ARBA00009678"/>
    </source>
</evidence>
<dbReference type="InParanoid" id="C3YX23"/>
<keyword evidence="5" id="KW-0378">Hydrolase</keyword>
<dbReference type="STRING" id="7739.C3YX23"/>
<protein>
    <recommendedName>
        <fullName evidence="4">phosphoinositide 5-phosphatase</fullName>
        <ecNumber evidence="4">3.1.3.36</ecNumber>
    </recommendedName>
</protein>
<dbReference type="PANTHER" id="PTHR11200">
    <property type="entry name" value="INOSITOL 5-PHOSPHATASE"/>
    <property type="match status" value="1"/>
</dbReference>
<dbReference type="InterPro" id="IPR015047">
    <property type="entry name" value="SYNJ1/2_RRM"/>
</dbReference>
<dbReference type="Gene3D" id="3.60.10.10">
    <property type="entry name" value="Endonuclease/exonuclease/phosphatase"/>
    <property type="match status" value="1"/>
</dbReference>
<evidence type="ECO:0000256" key="1">
    <source>
        <dbReference type="ARBA" id="ARBA00001786"/>
    </source>
</evidence>
<feature type="domain" description="SAC" evidence="6">
    <location>
        <begin position="118"/>
        <end position="442"/>
    </location>
</feature>
<dbReference type="Pfam" id="PF02383">
    <property type="entry name" value="Syja_N"/>
    <property type="match status" value="1"/>
</dbReference>
<dbReference type="Pfam" id="PF08952">
    <property type="entry name" value="DUF1866"/>
    <property type="match status" value="1"/>
</dbReference>
<dbReference type="CDD" id="cd09089">
    <property type="entry name" value="INPP5c_Synj"/>
    <property type="match status" value="1"/>
</dbReference>
<comment type="similarity">
    <text evidence="3">In the central section; belongs to the inositol 1,4,5-trisphosphate 5-phosphatase family.</text>
</comment>
<comment type="similarity">
    <text evidence="2">Belongs to the synaptojanin family.</text>
</comment>
<sequence length="924" mass="104281">MALSRSYRVFHKPEAPYSVLLEARNREECLMFESGAVAVLSMEEKETIKPTYQKLLDAYGCLGVLMLNIGDRMMHYLVVVTGCVSVGKLNTSEVFRITNTAFVSLRNNPTDEERIIHVRNLLNSGTFYFAWSSTDSAFDLSLCSQRVLQSQETDNRFFWNRMLHLHLQRFNIDCSDWLLKAMCGGVEIRTIYVGNKQAKACLFSRLSCERAGTRFYVRGTNDDGHVANFVETEQVIFLENRATSFIQTRGSVPLFWEQPGIQVGSHKVRMSRGYEASAPAFDRHFDTLKEKYGDQVVVNLLGNKEGEAMLSRQFVSHHKLSHHWQDVPHVVFDYHQECRGGRTDNLVHRLKRKLAESLSRFSFFYCDGSDILMQQSGTVRTNCLDCLDRTNSVQAFLGLETLPKQLECLGLNSKPQLVSRCIELYKSMWQQNGDHVSKIYAGTGALGQSKVGKLADGARSVSRTIQNNFFDGTKQEAIDILLLGNTLNSELADRARVLLATNNLHSSPSVLTSMVERHEDYTVPEPLRVCVGTWNVNGGKHFRSIAYKHQSMTDWLLDNPKLKPECSLADSSGRLDWSVSDEHPVDIYAIGFEEMVELNAGNIVMTASTDNQRAWALELQKTISRDHKYILVASDQLVGVCLYVFIRPQLAPFVRDVAVDIVKTGLGGAAGNKGAVAIRMLLYGTSMCFVCSHFAAGQSQVKERNADFGEIARGLSFPMGRTLGSHDYIFWCGDFNYRIDLTNEECKALIAEENWGKLQTFDQLNITKQQGEAFKGFQEGQTNFAPTYKYDLFSDDYDTSEKCRCPAWTDRVLWRRRRMPRTKTEGEEPPPVDHGTLLHYGRAEIKTSDHRPVVAIVEVQVLKVDEAKRQEVYKEVIGSQGPPDGTVVVAIANWEAEDNPFYDDDLVNDLLSLFATVGEAVLVR</sequence>
<dbReference type="Pfam" id="PF22669">
    <property type="entry name" value="Exo_endo_phos2"/>
    <property type="match status" value="1"/>
</dbReference>